<protein>
    <submittedName>
        <fullName evidence="3">Uncharacterized protein</fullName>
    </submittedName>
</protein>
<dbReference type="WBParaSite" id="nRc.2.0.1.t40824-RA">
    <property type="protein sequence ID" value="nRc.2.0.1.t40824-RA"/>
    <property type="gene ID" value="nRc.2.0.1.g40824"/>
</dbReference>
<keyword evidence="1" id="KW-0472">Membrane</keyword>
<dbReference type="Proteomes" id="UP000887565">
    <property type="component" value="Unplaced"/>
</dbReference>
<evidence type="ECO:0000313" key="2">
    <source>
        <dbReference type="Proteomes" id="UP000887565"/>
    </source>
</evidence>
<evidence type="ECO:0000256" key="1">
    <source>
        <dbReference type="SAM" id="Phobius"/>
    </source>
</evidence>
<dbReference type="AlphaFoldDB" id="A0A915KQS9"/>
<evidence type="ECO:0000313" key="3">
    <source>
        <dbReference type="WBParaSite" id="nRc.2.0.1.t40824-RA"/>
    </source>
</evidence>
<proteinExistence type="predicted"/>
<keyword evidence="1" id="KW-1133">Transmembrane helix</keyword>
<reference evidence="3" key="1">
    <citation type="submission" date="2022-11" db="UniProtKB">
        <authorList>
            <consortium name="WormBaseParasite"/>
        </authorList>
    </citation>
    <scope>IDENTIFICATION</scope>
</reference>
<name>A0A915KQS9_ROMCU</name>
<keyword evidence="1" id="KW-0812">Transmembrane</keyword>
<sequence length="73" mass="8353">MDPEPSQIVSGSTWQISKGFIFFGSIFWRGSCKEGEDRDVFYAPLCIVCSAPCFNFILINKQHENTFVKKKDL</sequence>
<feature type="transmembrane region" description="Helical" evidence="1">
    <location>
        <begin position="40"/>
        <end position="59"/>
    </location>
</feature>
<accession>A0A915KQS9</accession>
<keyword evidence="2" id="KW-1185">Reference proteome</keyword>
<organism evidence="2 3">
    <name type="scientific">Romanomermis culicivorax</name>
    <name type="common">Nematode worm</name>
    <dbReference type="NCBI Taxonomy" id="13658"/>
    <lineage>
        <taxon>Eukaryota</taxon>
        <taxon>Metazoa</taxon>
        <taxon>Ecdysozoa</taxon>
        <taxon>Nematoda</taxon>
        <taxon>Enoplea</taxon>
        <taxon>Dorylaimia</taxon>
        <taxon>Mermithida</taxon>
        <taxon>Mermithoidea</taxon>
        <taxon>Mermithidae</taxon>
        <taxon>Romanomermis</taxon>
    </lineage>
</organism>